<keyword evidence="3" id="KW-1185">Reference proteome</keyword>
<accession>A0A1R3GDG1</accession>
<protein>
    <submittedName>
        <fullName evidence="2">Uncharacterized protein</fullName>
    </submittedName>
</protein>
<dbReference type="Proteomes" id="UP000188268">
    <property type="component" value="Unassembled WGS sequence"/>
</dbReference>
<organism evidence="2 3">
    <name type="scientific">Corchorus capsularis</name>
    <name type="common">Jute</name>
    <dbReference type="NCBI Taxonomy" id="210143"/>
    <lineage>
        <taxon>Eukaryota</taxon>
        <taxon>Viridiplantae</taxon>
        <taxon>Streptophyta</taxon>
        <taxon>Embryophyta</taxon>
        <taxon>Tracheophyta</taxon>
        <taxon>Spermatophyta</taxon>
        <taxon>Magnoliopsida</taxon>
        <taxon>eudicotyledons</taxon>
        <taxon>Gunneridae</taxon>
        <taxon>Pentapetalae</taxon>
        <taxon>rosids</taxon>
        <taxon>malvids</taxon>
        <taxon>Malvales</taxon>
        <taxon>Malvaceae</taxon>
        <taxon>Grewioideae</taxon>
        <taxon>Apeibeae</taxon>
        <taxon>Corchorus</taxon>
    </lineage>
</organism>
<dbReference type="EMBL" id="AWWV01014532">
    <property type="protein sequence ID" value="OMO56134.1"/>
    <property type="molecule type" value="Genomic_DNA"/>
</dbReference>
<dbReference type="AlphaFoldDB" id="A0A1R3GDG1"/>
<evidence type="ECO:0000313" key="2">
    <source>
        <dbReference type="EMBL" id="OMO56134.1"/>
    </source>
</evidence>
<feature type="region of interest" description="Disordered" evidence="1">
    <location>
        <begin position="21"/>
        <end position="42"/>
    </location>
</feature>
<dbReference type="Gramene" id="OMO56134">
    <property type="protein sequence ID" value="OMO56134"/>
    <property type="gene ID" value="CCACVL1_26760"/>
</dbReference>
<reference evidence="2 3" key="1">
    <citation type="submission" date="2013-09" db="EMBL/GenBank/DDBJ databases">
        <title>Corchorus capsularis genome sequencing.</title>
        <authorList>
            <person name="Alam M."/>
            <person name="Haque M.S."/>
            <person name="Islam M.S."/>
            <person name="Emdad E.M."/>
            <person name="Islam M.M."/>
            <person name="Ahmed B."/>
            <person name="Halim A."/>
            <person name="Hossen Q.M.M."/>
            <person name="Hossain M.Z."/>
            <person name="Ahmed R."/>
            <person name="Khan M.M."/>
            <person name="Islam R."/>
            <person name="Rashid M.M."/>
            <person name="Khan S.A."/>
            <person name="Rahman M.S."/>
            <person name="Alam M."/>
        </authorList>
    </citation>
    <scope>NUCLEOTIDE SEQUENCE [LARGE SCALE GENOMIC DNA]</scope>
    <source>
        <strain evidence="3">cv. CVL-1</strain>
        <tissue evidence="2">Whole seedling</tissue>
    </source>
</reference>
<comment type="caution">
    <text evidence="2">The sequence shown here is derived from an EMBL/GenBank/DDBJ whole genome shotgun (WGS) entry which is preliminary data.</text>
</comment>
<sequence>MSRKIEKTTLLSLRLASMHNNMKSAQSKPHDTYHYGKSRPSKTTIATKTTNDKMSNNIQVYLKVLTV</sequence>
<name>A0A1R3GDG1_COCAP</name>
<evidence type="ECO:0000256" key="1">
    <source>
        <dbReference type="SAM" id="MobiDB-lite"/>
    </source>
</evidence>
<proteinExistence type="predicted"/>
<evidence type="ECO:0000313" key="3">
    <source>
        <dbReference type="Proteomes" id="UP000188268"/>
    </source>
</evidence>
<gene>
    <name evidence="2" type="ORF">CCACVL1_26760</name>
</gene>